<feature type="active site" description="Glycyl thioester intermediate" evidence="3">
    <location>
        <position position="61"/>
    </location>
</feature>
<reference evidence="6 7" key="1">
    <citation type="submission" date="2016-07" db="EMBL/GenBank/DDBJ databases">
        <title>Pervasive Adenine N6-methylation of Active Genes in Fungi.</title>
        <authorList>
            <consortium name="DOE Joint Genome Institute"/>
            <person name="Mondo S.J."/>
            <person name="Dannebaum R.O."/>
            <person name="Kuo R.C."/>
            <person name="Labutti K."/>
            <person name="Haridas S."/>
            <person name="Kuo A."/>
            <person name="Salamov A."/>
            <person name="Ahrendt S.R."/>
            <person name="Lipzen A."/>
            <person name="Sullivan W."/>
            <person name="Andreopoulos W.B."/>
            <person name="Clum A."/>
            <person name="Lindquist E."/>
            <person name="Daum C."/>
            <person name="Ramamoorthy G.K."/>
            <person name="Gryganskyi A."/>
            <person name="Culley D."/>
            <person name="Magnuson J.K."/>
            <person name="James T.Y."/>
            <person name="O'Malley M.A."/>
            <person name="Stajich J.E."/>
            <person name="Spatafora J.W."/>
            <person name="Visel A."/>
            <person name="Grigoriev I.V."/>
        </authorList>
    </citation>
    <scope>NUCLEOTIDE SEQUENCE [LARGE SCALE GENOMIC DNA]</scope>
    <source>
        <strain evidence="6 7">CBS 115471</strain>
    </source>
</reference>
<dbReference type="Pfam" id="PF00179">
    <property type="entry name" value="UQ_con"/>
    <property type="match status" value="1"/>
</dbReference>
<dbReference type="GO" id="GO:0005524">
    <property type="term" value="F:ATP binding"/>
    <property type="evidence" value="ECO:0007669"/>
    <property type="project" value="UniProtKB-UniRule"/>
</dbReference>
<accession>A0A1Y1YZG8</accession>
<dbReference type="Proteomes" id="UP000193144">
    <property type="component" value="Unassembled WGS sequence"/>
</dbReference>
<evidence type="ECO:0000313" key="6">
    <source>
        <dbReference type="EMBL" id="ORY03421.1"/>
    </source>
</evidence>
<keyword evidence="2 4" id="KW-0833">Ubl conjugation pathway</keyword>
<dbReference type="InterPro" id="IPR016135">
    <property type="entry name" value="UBQ-conjugating_enzyme/RWD"/>
</dbReference>
<dbReference type="GO" id="GO:0016740">
    <property type="term" value="F:transferase activity"/>
    <property type="evidence" value="ECO:0007669"/>
    <property type="project" value="UniProtKB-KW"/>
</dbReference>
<feature type="non-terminal residue" evidence="6">
    <location>
        <position position="122"/>
    </location>
</feature>
<evidence type="ECO:0000256" key="3">
    <source>
        <dbReference type="PROSITE-ProRule" id="PRU10133"/>
    </source>
</evidence>
<keyword evidence="1" id="KW-0808">Transferase</keyword>
<evidence type="ECO:0000256" key="2">
    <source>
        <dbReference type="ARBA" id="ARBA00022786"/>
    </source>
</evidence>
<feature type="non-terminal residue" evidence="6">
    <location>
        <position position="1"/>
    </location>
</feature>
<dbReference type="SMART" id="SM00212">
    <property type="entry name" value="UBCc"/>
    <property type="match status" value="1"/>
</dbReference>
<feature type="domain" description="UBC core" evidence="5">
    <location>
        <begin position="1"/>
        <end position="122"/>
    </location>
</feature>
<sequence length="122" mass="13834">PMADHLNLILGSLEGPPSTPYSGGLFHFIIYIPERYPNAPPKFMATTKIYHPNISPTGEICIDIVNERWTPVWNLQTILVAISSILDDPGLDDPLVPEVAEMYLRDRSTYDENARLYTQRYA</sequence>
<dbReference type="STRING" id="1231657.A0A1Y1YZG8"/>
<evidence type="ECO:0000313" key="7">
    <source>
        <dbReference type="Proteomes" id="UP000193144"/>
    </source>
</evidence>
<dbReference type="PROSITE" id="PS50127">
    <property type="entry name" value="UBC_2"/>
    <property type="match status" value="1"/>
</dbReference>
<dbReference type="PANTHER" id="PTHR24068">
    <property type="entry name" value="UBIQUITIN-CONJUGATING ENZYME E2"/>
    <property type="match status" value="1"/>
</dbReference>
<evidence type="ECO:0000259" key="5">
    <source>
        <dbReference type="PROSITE" id="PS50127"/>
    </source>
</evidence>
<dbReference type="EMBL" id="MCFA01000147">
    <property type="protein sequence ID" value="ORY03421.1"/>
    <property type="molecule type" value="Genomic_DNA"/>
</dbReference>
<evidence type="ECO:0000256" key="1">
    <source>
        <dbReference type="ARBA" id="ARBA00022679"/>
    </source>
</evidence>
<gene>
    <name evidence="6" type="ORF">BCR34DRAFT_463683</name>
</gene>
<dbReference type="InterPro" id="IPR023313">
    <property type="entry name" value="UBQ-conjugating_AS"/>
</dbReference>
<organism evidence="6 7">
    <name type="scientific">Clohesyomyces aquaticus</name>
    <dbReference type="NCBI Taxonomy" id="1231657"/>
    <lineage>
        <taxon>Eukaryota</taxon>
        <taxon>Fungi</taxon>
        <taxon>Dikarya</taxon>
        <taxon>Ascomycota</taxon>
        <taxon>Pezizomycotina</taxon>
        <taxon>Dothideomycetes</taxon>
        <taxon>Pleosporomycetidae</taxon>
        <taxon>Pleosporales</taxon>
        <taxon>Lindgomycetaceae</taxon>
        <taxon>Clohesyomyces</taxon>
    </lineage>
</organism>
<comment type="similarity">
    <text evidence="4">Belongs to the ubiquitin-conjugating enzyme family.</text>
</comment>
<dbReference type="SUPFAM" id="SSF54495">
    <property type="entry name" value="UBC-like"/>
    <property type="match status" value="1"/>
</dbReference>
<dbReference type="InterPro" id="IPR000608">
    <property type="entry name" value="UBC"/>
</dbReference>
<protein>
    <submittedName>
        <fullName evidence="6">Ubiquitin-conjugating enzyme-like protein</fullName>
    </submittedName>
</protein>
<dbReference type="AlphaFoldDB" id="A0A1Y1YZG8"/>
<dbReference type="Gene3D" id="3.10.110.10">
    <property type="entry name" value="Ubiquitin Conjugating Enzyme"/>
    <property type="match status" value="1"/>
</dbReference>
<dbReference type="OrthoDB" id="10069349at2759"/>
<keyword evidence="4" id="KW-0547">Nucleotide-binding</keyword>
<evidence type="ECO:0000256" key="4">
    <source>
        <dbReference type="RuleBase" id="RU362109"/>
    </source>
</evidence>
<keyword evidence="4" id="KW-0067">ATP-binding</keyword>
<proteinExistence type="inferred from homology"/>
<comment type="caution">
    <text evidence="6">The sequence shown here is derived from an EMBL/GenBank/DDBJ whole genome shotgun (WGS) entry which is preliminary data.</text>
</comment>
<dbReference type="PROSITE" id="PS00183">
    <property type="entry name" value="UBC_1"/>
    <property type="match status" value="1"/>
</dbReference>
<name>A0A1Y1YZG8_9PLEO</name>
<keyword evidence="7" id="KW-1185">Reference proteome</keyword>